<accession>A0A2T3AWS3</accession>
<protein>
    <submittedName>
        <fullName evidence="1">Uncharacterized protein</fullName>
    </submittedName>
</protein>
<reference evidence="1 2" key="1">
    <citation type="journal article" date="2018" name="New Phytol.">
        <title>Comparative genomics and transcriptomics depict ericoid mycorrhizal fungi as versatile saprotrophs and plant mutualists.</title>
        <authorList>
            <person name="Martino E."/>
            <person name="Morin E."/>
            <person name="Grelet G.A."/>
            <person name="Kuo A."/>
            <person name="Kohler A."/>
            <person name="Daghino S."/>
            <person name="Barry K.W."/>
            <person name="Cichocki N."/>
            <person name="Clum A."/>
            <person name="Dockter R.B."/>
            <person name="Hainaut M."/>
            <person name="Kuo R.C."/>
            <person name="LaButti K."/>
            <person name="Lindahl B.D."/>
            <person name="Lindquist E.A."/>
            <person name="Lipzen A."/>
            <person name="Khouja H.R."/>
            <person name="Magnuson J."/>
            <person name="Murat C."/>
            <person name="Ohm R.A."/>
            <person name="Singer S.W."/>
            <person name="Spatafora J.W."/>
            <person name="Wang M."/>
            <person name="Veneault-Fourrey C."/>
            <person name="Henrissat B."/>
            <person name="Grigoriev I.V."/>
            <person name="Martin F.M."/>
            <person name="Perotto S."/>
        </authorList>
    </citation>
    <scope>NUCLEOTIDE SEQUENCE [LARGE SCALE GENOMIC DNA]</scope>
    <source>
        <strain evidence="1 2">ATCC 22711</strain>
    </source>
</reference>
<dbReference type="EMBL" id="KZ679014">
    <property type="protein sequence ID" value="PSS13118.1"/>
    <property type="molecule type" value="Genomic_DNA"/>
</dbReference>
<dbReference type="GeneID" id="36576372"/>
<gene>
    <name evidence="1" type="ORF">M430DRAFT_52302</name>
</gene>
<evidence type="ECO:0000313" key="1">
    <source>
        <dbReference type="EMBL" id="PSS13118.1"/>
    </source>
</evidence>
<keyword evidence="2" id="KW-1185">Reference proteome</keyword>
<name>A0A2T3AWS3_AMORE</name>
<proteinExistence type="predicted"/>
<dbReference type="AlphaFoldDB" id="A0A2T3AWS3"/>
<sequence>MGLIWLAGGSPAQGVEEKPGQMGVFISSMKTNTVRHSVIGDIDKQTQATLAGGGWFMEFGR</sequence>
<evidence type="ECO:0000313" key="2">
    <source>
        <dbReference type="Proteomes" id="UP000241818"/>
    </source>
</evidence>
<organism evidence="1 2">
    <name type="scientific">Amorphotheca resinae ATCC 22711</name>
    <dbReference type="NCBI Taxonomy" id="857342"/>
    <lineage>
        <taxon>Eukaryota</taxon>
        <taxon>Fungi</taxon>
        <taxon>Dikarya</taxon>
        <taxon>Ascomycota</taxon>
        <taxon>Pezizomycotina</taxon>
        <taxon>Leotiomycetes</taxon>
        <taxon>Helotiales</taxon>
        <taxon>Amorphothecaceae</taxon>
        <taxon>Amorphotheca</taxon>
    </lineage>
</organism>
<dbReference type="Proteomes" id="UP000241818">
    <property type="component" value="Unassembled WGS sequence"/>
</dbReference>
<dbReference type="InParanoid" id="A0A2T3AWS3"/>
<dbReference type="RefSeq" id="XP_024719109.1">
    <property type="nucleotide sequence ID" value="XM_024868291.1"/>
</dbReference>